<dbReference type="Pfam" id="PF24681">
    <property type="entry name" value="Kelch_KLHDC2_KLHL20_DRC7"/>
    <property type="match status" value="1"/>
</dbReference>
<dbReference type="PANTHER" id="PTHR47435">
    <property type="entry name" value="KELCH REPEAT PROTEIN (AFU_ORTHOLOGUE AFUA_5G12780)"/>
    <property type="match status" value="1"/>
</dbReference>
<evidence type="ECO:0008006" key="6">
    <source>
        <dbReference type="Google" id="ProtNLM"/>
    </source>
</evidence>
<feature type="compositionally biased region" description="Polar residues" evidence="3">
    <location>
        <begin position="56"/>
        <end position="68"/>
    </location>
</feature>
<keyword evidence="1" id="KW-0677">Repeat</keyword>
<feature type="region of interest" description="Disordered" evidence="3">
    <location>
        <begin position="56"/>
        <end position="75"/>
    </location>
</feature>
<dbReference type="RefSeq" id="XP_058303651.1">
    <property type="nucleotide sequence ID" value="XM_058456752.1"/>
</dbReference>
<evidence type="ECO:0000313" key="5">
    <source>
        <dbReference type="Proteomes" id="UP001150904"/>
    </source>
</evidence>
<evidence type="ECO:0000256" key="2">
    <source>
        <dbReference type="ARBA" id="ARBA00023004"/>
    </source>
</evidence>
<dbReference type="OrthoDB" id="10250130at2759"/>
<organism evidence="4 5">
    <name type="scientific">Penicillium cinerascens</name>
    <dbReference type="NCBI Taxonomy" id="70096"/>
    <lineage>
        <taxon>Eukaryota</taxon>
        <taxon>Fungi</taxon>
        <taxon>Dikarya</taxon>
        <taxon>Ascomycota</taxon>
        <taxon>Pezizomycotina</taxon>
        <taxon>Eurotiomycetes</taxon>
        <taxon>Eurotiomycetidae</taxon>
        <taxon>Eurotiales</taxon>
        <taxon>Aspergillaceae</taxon>
        <taxon>Penicillium</taxon>
    </lineage>
</organism>
<dbReference type="EMBL" id="JAPQKR010000016">
    <property type="protein sequence ID" value="KAJ5190711.1"/>
    <property type="molecule type" value="Genomic_DNA"/>
</dbReference>
<keyword evidence="5" id="KW-1185">Reference proteome</keyword>
<dbReference type="GO" id="GO:0019760">
    <property type="term" value="P:glucosinolate metabolic process"/>
    <property type="evidence" value="ECO:0007669"/>
    <property type="project" value="UniProtKB-ARBA"/>
</dbReference>
<gene>
    <name evidence="4" type="ORF">N7498_009696</name>
</gene>
<dbReference type="SUPFAM" id="SSF117281">
    <property type="entry name" value="Kelch motif"/>
    <property type="match status" value="2"/>
</dbReference>
<keyword evidence="2" id="KW-0408">Iron</keyword>
<dbReference type="AlphaFoldDB" id="A0A9W9JAH3"/>
<dbReference type="Proteomes" id="UP001150904">
    <property type="component" value="Unassembled WGS sequence"/>
</dbReference>
<comment type="caution">
    <text evidence="4">The sequence shown here is derived from an EMBL/GenBank/DDBJ whole genome shotgun (WGS) entry which is preliminary data.</text>
</comment>
<evidence type="ECO:0000256" key="1">
    <source>
        <dbReference type="ARBA" id="ARBA00022737"/>
    </source>
</evidence>
<reference evidence="4" key="1">
    <citation type="submission" date="2022-12" db="EMBL/GenBank/DDBJ databases">
        <authorList>
            <person name="Petersen C."/>
        </authorList>
    </citation>
    <scope>NUCLEOTIDE SEQUENCE</scope>
    <source>
        <strain evidence="4">IBT 15544</strain>
    </source>
</reference>
<name>A0A9W9JAH3_9EURO</name>
<dbReference type="GeneID" id="83184053"/>
<evidence type="ECO:0000256" key="3">
    <source>
        <dbReference type="SAM" id="MobiDB-lite"/>
    </source>
</evidence>
<dbReference type="InterPro" id="IPR015915">
    <property type="entry name" value="Kelch-typ_b-propeller"/>
</dbReference>
<proteinExistence type="predicted"/>
<dbReference type="PANTHER" id="PTHR47435:SF4">
    <property type="entry name" value="KELCH REPEAT PROTEIN (AFU_ORTHOLOGUE AFUA_5G12780)"/>
    <property type="match status" value="1"/>
</dbReference>
<evidence type="ECO:0000313" key="4">
    <source>
        <dbReference type="EMBL" id="KAJ5190711.1"/>
    </source>
</evidence>
<accession>A0A9W9JAH3</accession>
<protein>
    <recommendedName>
        <fullName evidence="6">Kelch repeat protein</fullName>
    </recommendedName>
</protein>
<dbReference type="Gene3D" id="2.120.10.80">
    <property type="entry name" value="Kelch-type beta propeller"/>
    <property type="match status" value="2"/>
</dbReference>
<reference evidence="4" key="2">
    <citation type="journal article" date="2023" name="IMA Fungus">
        <title>Comparative genomic study of the Penicillium genus elucidates a diverse pangenome and 15 lateral gene transfer events.</title>
        <authorList>
            <person name="Petersen C."/>
            <person name="Sorensen T."/>
            <person name="Nielsen M.R."/>
            <person name="Sondergaard T.E."/>
            <person name="Sorensen J.L."/>
            <person name="Fitzpatrick D.A."/>
            <person name="Frisvad J.C."/>
            <person name="Nielsen K.L."/>
        </authorList>
    </citation>
    <scope>NUCLEOTIDE SEQUENCE</scope>
    <source>
        <strain evidence="4">IBT 15544</strain>
    </source>
</reference>
<sequence>MAKIIAKCHQILEEEILRRSSQIVSVVGDRAYIFGGELRPREPRDNDIHAVSLGSRNATITSKPATPQSPSPRVGTASCTLNGKIYLFSGRGGVAMAPVEEQGAVWEFDPAAASWSRILPSDASAKAFPAARSYHCMASDGKDTLYLHAGCPEKGRLSDLWAFSLSRRDWTELAPAFDPPRGGTSIAFADGKLYRMNGFDGNTEQGGNLDIYSPETTSWTSHVYSPDGKEGPKPRSVSCLLPVRLEGRSYLITLFGEHDPSSLGHQGAGKMLSDVWAFDIGSKKWEEVVLQGDQLPVARGWFDADVVGTNAIVVHGGLGESNNRLGDVWVLELS</sequence>